<gene>
    <name evidence="2" type="ORF">GGD45_003796</name>
    <name evidence="3" type="ORF">GXW80_11275</name>
</gene>
<name>A0A6P1C9I9_RHITR</name>
<evidence type="ECO:0000259" key="1">
    <source>
        <dbReference type="Pfam" id="PF13480"/>
    </source>
</evidence>
<proteinExistence type="predicted"/>
<feature type="domain" description="BioF2-like acetyltransferase" evidence="1">
    <location>
        <begin position="137"/>
        <end position="259"/>
    </location>
</feature>
<dbReference type="Proteomes" id="UP000471190">
    <property type="component" value="Unassembled WGS sequence"/>
</dbReference>
<comment type="caution">
    <text evidence="3">The sequence shown here is derived from an EMBL/GenBank/DDBJ whole genome shotgun (WGS) entry which is preliminary data.</text>
</comment>
<dbReference type="GO" id="GO:0016740">
    <property type="term" value="F:transferase activity"/>
    <property type="evidence" value="ECO:0007669"/>
    <property type="project" value="UniProtKB-KW"/>
</dbReference>
<evidence type="ECO:0000313" key="5">
    <source>
        <dbReference type="Proteomes" id="UP000526625"/>
    </source>
</evidence>
<dbReference type="EMBL" id="JAADZA010000009">
    <property type="protein sequence ID" value="NEV11574.1"/>
    <property type="molecule type" value="Genomic_DNA"/>
</dbReference>
<accession>A0A6P1C9I9</accession>
<evidence type="ECO:0000313" key="3">
    <source>
        <dbReference type="EMBL" id="NEV11574.1"/>
    </source>
</evidence>
<sequence>MLDPLIPTIFHEHWWLDAATKGRAEISEVTEGGRTVGRLPYLKETRLGLHSINMPTLTHFLGPGINDGSGSEPNRFVKRQAITRELIRKLPQFSSFRQKLHHNVRDVLAFQAEDFEVTAQFTFEVGPAPQDVMWKAMRDKTRNVIRRAEERYGVSNIMDPQAFFRFSIANLRAKGEEPNIDFVTCIDVVTRALDRGRGHFYVAVDDKGDVRAAIFCVWDARSYYYMLSTRTADSGNGAIPLLIWSAIKNAASMGLIFDFDGVANAGSILLYSGFGGTVSPRYIVMKSNTLYQTLRKIRRINPRVSNHFL</sequence>
<dbReference type="InterPro" id="IPR038740">
    <property type="entry name" value="BioF2-like_GNAT_dom"/>
</dbReference>
<dbReference type="Gene3D" id="3.40.630.30">
    <property type="match status" value="1"/>
</dbReference>
<dbReference type="RefSeq" id="WP_015343226.1">
    <property type="nucleotide sequence ID" value="NZ_JAADZA010000009.1"/>
</dbReference>
<reference evidence="3 4" key="1">
    <citation type="submission" date="2020-02" db="EMBL/GenBank/DDBJ databases">
        <title>Draft genome sequence of Rhizobium tropici.</title>
        <authorList>
            <person name="Khayi S."/>
            <person name="Jemo M."/>
        </authorList>
    </citation>
    <scope>NUCLEOTIDE SEQUENCE [LARGE SCALE GENOMIC DNA]</scope>
    <source>
        <strain evidence="3 4">A12</strain>
    </source>
</reference>
<dbReference type="Proteomes" id="UP000526625">
    <property type="component" value="Unassembled WGS sequence"/>
</dbReference>
<dbReference type="AlphaFoldDB" id="A0A6P1C9I9"/>
<protein>
    <submittedName>
        <fullName evidence="3">GNAT family N-acetyltransferase</fullName>
    </submittedName>
</protein>
<dbReference type="InterPro" id="IPR016181">
    <property type="entry name" value="Acyl_CoA_acyltransferase"/>
</dbReference>
<keyword evidence="5" id="KW-1185">Reference proteome</keyword>
<organism evidence="3 4">
    <name type="scientific">Rhizobium tropici</name>
    <dbReference type="NCBI Taxonomy" id="398"/>
    <lineage>
        <taxon>Bacteria</taxon>
        <taxon>Pseudomonadati</taxon>
        <taxon>Pseudomonadota</taxon>
        <taxon>Alphaproteobacteria</taxon>
        <taxon>Hyphomicrobiales</taxon>
        <taxon>Rhizobiaceae</taxon>
        <taxon>Rhizobium/Agrobacterium group</taxon>
        <taxon>Rhizobium</taxon>
    </lineage>
</organism>
<reference evidence="2 5" key="2">
    <citation type="submission" date="2020-08" db="EMBL/GenBank/DDBJ databases">
        <title>Genomic Encyclopedia of Type Strains, Phase IV (KMG-V): Genome sequencing to study the core and pangenomes of soil and plant-associated prokaryotes.</title>
        <authorList>
            <person name="Whitman W."/>
        </authorList>
    </citation>
    <scope>NUCLEOTIDE SEQUENCE [LARGE SCALE GENOMIC DNA]</scope>
    <source>
        <strain evidence="2 5">SEMIA 4059</strain>
    </source>
</reference>
<dbReference type="SUPFAM" id="SSF55729">
    <property type="entry name" value="Acyl-CoA N-acyltransferases (Nat)"/>
    <property type="match status" value="1"/>
</dbReference>
<evidence type="ECO:0000313" key="4">
    <source>
        <dbReference type="Proteomes" id="UP000471190"/>
    </source>
</evidence>
<evidence type="ECO:0000313" key="2">
    <source>
        <dbReference type="EMBL" id="MBB6493370.1"/>
    </source>
</evidence>
<dbReference type="Pfam" id="PF13480">
    <property type="entry name" value="Acetyltransf_6"/>
    <property type="match status" value="1"/>
</dbReference>
<dbReference type="EMBL" id="JACHBF010000010">
    <property type="protein sequence ID" value="MBB6493370.1"/>
    <property type="molecule type" value="Genomic_DNA"/>
</dbReference>
<keyword evidence="3" id="KW-0808">Transferase</keyword>